<dbReference type="AlphaFoldDB" id="A0A1H9H492"/>
<dbReference type="EMBL" id="FOGB01000005">
    <property type="protein sequence ID" value="SEQ57132.1"/>
    <property type="molecule type" value="Genomic_DNA"/>
</dbReference>
<dbReference type="SMART" id="SM00382">
    <property type="entry name" value="AAA"/>
    <property type="match status" value="1"/>
</dbReference>
<gene>
    <name evidence="7" type="ORF">SAMN03080615_01932</name>
</gene>
<dbReference type="InterPro" id="IPR003593">
    <property type="entry name" value="AAA+_ATPase"/>
</dbReference>
<keyword evidence="4" id="KW-0547">Nucleotide-binding</keyword>
<keyword evidence="5 7" id="KW-0067">ATP-binding</keyword>
<name>A0A1H9H492_9GAMM</name>
<dbReference type="InterPro" id="IPR027417">
    <property type="entry name" value="P-loop_NTPase"/>
</dbReference>
<evidence type="ECO:0000256" key="2">
    <source>
        <dbReference type="ARBA" id="ARBA00022448"/>
    </source>
</evidence>
<reference evidence="8" key="1">
    <citation type="submission" date="2016-10" db="EMBL/GenBank/DDBJ databases">
        <authorList>
            <person name="Varghese N."/>
            <person name="Submissions S."/>
        </authorList>
    </citation>
    <scope>NUCLEOTIDE SEQUENCE [LARGE SCALE GENOMIC DNA]</scope>
    <source>
        <strain evidence="8">DSM 18887</strain>
    </source>
</reference>
<dbReference type="SUPFAM" id="SSF52540">
    <property type="entry name" value="P-loop containing nucleoside triphosphate hydrolases"/>
    <property type="match status" value="1"/>
</dbReference>
<dbReference type="PROSITE" id="PS00211">
    <property type="entry name" value="ABC_TRANSPORTER_1"/>
    <property type="match status" value="1"/>
</dbReference>
<sequence>MQSDTALELTAVSKTYGTVKALDQVSLAIQSSQFVGLLGQNGAGKTTLFQLLTGLFNGDSGQIWVCGHDIRHHPIAALSSIGVVFQQPTLDLDLTVQGNLKFHCLLHGLSRSEAEQRISSELERFEMQAVRYLPVRSLSGGNQRKVELIRSLLHRPRLLLMDEATVGLDPESRKALVNHVIALCKERDLAVLWSTHIVEEIQQADRVVVLDRGKVLADSSPGELLAKEPLCGSSLSDAFLHLINLNKTVGVVHERAC</sequence>
<dbReference type="Gene3D" id="3.40.50.300">
    <property type="entry name" value="P-loop containing nucleotide triphosphate hydrolases"/>
    <property type="match status" value="1"/>
</dbReference>
<dbReference type="STRING" id="355243.SAMN03080615_01932"/>
<evidence type="ECO:0000256" key="1">
    <source>
        <dbReference type="ARBA" id="ARBA00005417"/>
    </source>
</evidence>
<dbReference type="Proteomes" id="UP000198749">
    <property type="component" value="Unassembled WGS sequence"/>
</dbReference>
<evidence type="ECO:0000313" key="7">
    <source>
        <dbReference type="EMBL" id="SEQ57132.1"/>
    </source>
</evidence>
<dbReference type="InterPro" id="IPR022467">
    <property type="entry name" value="ABC_transprt_ATP-bd_su_PQQ"/>
</dbReference>
<dbReference type="RefSeq" id="WP_091357270.1">
    <property type="nucleotide sequence ID" value="NZ_AP025284.1"/>
</dbReference>
<protein>
    <submittedName>
        <fullName evidence="7">ABC-2 type transport system ATP-binding protein</fullName>
    </submittedName>
</protein>
<dbReference type="Pfam" id="PF00005">
    <property type="entry name" value="ABC_tran"/>
    <property type="match status" value="1"/>
</dbReference>
<evidence type="ECO:0000256" key="5">
    <source>
        <dbReference type="ARBA" id="ARBA00022840"/>
    </source>
</evidence>
<dbReference type="InterPro" id="IPR050763">
    <property type="entry name" value="ABC_transporter_ATP-binding"/>
</dbReference>
<dbReference type="NCBIfam" id="TIGR03864">
    <property type="entry name" value="PQQ_ABC_ATP"/>
    <property type="match status" value="1"/>
</dbReference>
<dbReference type="InterPro" id="IPR017871">
    <property type="entry name" value="ABC_transporter-like_CS"/>
</dbReference>
<keyword evidence="3" id="KW-0536">Nodulation</keyword>
<dbReference type="PANTHER" id="PTHR42711">
    <property type="entry name" value="ABC TRANSPORTER ATP-BINDING PROTEIN"/>
    <property type="match status" value="1"/>
</dbReference>
<comment type="similarity">
    <text evidence="1">Belongs to the ABC transporter superfamily.</text>
</comment>
<evidence type="ECO:0000256" key="4">
    <source>
        <dbReference type="ARBA" id="ARBA00022741"/>
    </source>
</evidence>
<keyword evidence="8" id="KW-1185">Reference proteome</keyword>
<dbReference type="OrthoDB" id="9775490at2"/>
<dbReference type="InterPro" id="IPR003439">
    <property type="entry name" value="ABC_transporter-like_ATP-bd"/>
</dbReference>
<dbReference type="PANTHER" id="PTHR42711:SF5">
    <property type="entry name" value="ABC TRANSPORTER ATP-BINDING PROTEIN NATA"/>
    <property type="match status" value="1"/>
</dbReference>
<evidence type="ECO:0000256" key="3">
    <source>
        <dbReference type="ARBA" id="ARBA00022458"/>
    </source>
</evidence>
<evidence type="ECO:0000313" key="8">
    <source>
        <dbReference type="Proteomes" id="UP000198749"/>
    </source>
</evidence>
<organism evidence="7 8">
    <name type="scientific">Amphritea atlantica</name>
    <dbReference type="NCBI Taxonomy" id="355243"/>
    <lineage>
        <taxon>Bacteria</taxon>
        <taxon>Pseudomonadati</taxon>
        <taxon>Pseudomonadota</taxon>
        <taxon>Gammaproteobacteria</taxon>
        <taxon>Oceanospirillales</taxon>
        <taxon>Oceanospirillaceae</taxon>
        <taxon>Amphritea</taxon>
    </lineage>
</organism>
<feature type="domain" description="ABC transporter" evidence="6">
    <location>
        <begin position="7"/>
        <end position="237"/>
    </location>
</feature>
<dbReference type="PROSITE" id="PS50893">
    <property type="entry name" value="ABC_TRANSPORTER_2"/>
    <property type="match status" value="1"/>
</dbReference>
<evidence type="ECO:0000259" key="6">
    <source>
        <dbReference type="PROSITE" id="PS50893"/>
    </source>
</evidence>
<keyword evidence="2" id="KW-0813">Transport</keyword>
<accession>A0A1H9H492</accession>
<dbReference type="GO" id="GO:0005524">
    <property type="term" value="F:ATP binding"/>
    <property type="evidence" value="ECO:0007669"/>
    <property type="project" value="UniProtKB-KW"/>
</dbReference>
<dbReference type="GO" id="GO:0016887">
    <property type="term" value="F:ATP hydrolysis activity"/>
    <property type="evidence" value="ECO:0007669"/>
    <property type="project" value="InterPro"/>
</dbReference>
<proteinExistence type="inferred from homology"/>